<dbReference type="SUPFAM" id="SSF51735">
    <property type="entry name" value="NAD(P)-binding Rossmann-fold domains"/>
    <property type="match status" value="1"/>
</dbReference>
<keyword evidence="4" id="KW-1185">Reference proteome</keyword>
<dbReference type="CDD" id="cd05233">
    <property type="entry name" value="SDR_c"/>
    <property type="match status" value="1"/>
</dbReference>
<dbReference type="EMBL" id="JAUFQU010000001">
    <property type="protein sequence ID" value="MDN3706972.1"/>
    <property type="molecule type" value="Genomic_DNA"/>
</dbReference>
<gene>
    <name evidence="3" type="ORF">QW060_07470</name>
</gene>
<dbReference type="PANTHER" id="PTHR43976:SF16">
    <property type="entry name" value="SHORT-CHAIN DEHYDROGENASE_REDUCTASE FAMILY PROTEIN"/>
    <property type="match status" value="1"/>
</dbReference>
<dbReference type="RefSeq" id="WP_290364716.1">
    <property type="nucleotide sequence ID" value="NZ_JAUFQU010000001.1"/>
</dbReference>
<proteinExistence type="inferred from homology"/>
<keyword evidence="2 3" id="KW-0560">Oxidoreductase</keyword>
<dbReference type="PANTHER" id="PTHR43976">
    <property type="entry name" value="SHORT CHAIN DEHYDROGENASE"/>
    <property type="match status" value="1"/>
</dbReference>
<dbReference type="GO" id="GO:0016491">
    <property type="term" value="F:oxidoreductase activity"/>
    <property type="evidence" value="ECO:0007669"/>
    <property type="project" value="UniProtKB-KW"/>
</dbReference>
<reference evidence="4" key="1">
    <citation type="journal article" date="2019" name="Int. J. Syst. Evol. Microbiol.">
        <title>The Global Catalogue of Microorganisms (GCM) 10K type strain sequencing project: providing services to taxonomists for standard genome sequencing and annotation.</title>
        <authorList>
            <consortium name="The Broad Institute Genomics Platform"/>
            <consortium name="The Broad Institute Genome Sequencing Center for Infectious Disease"/>
            <person name="Wu L."/>
            <person name="Ma J."/>
        </authorList>
    </citation>
    <scope>NUCLEOTIDE SEQUENCE [LARGE SCALE GENOMIC DNA]</scope>
    <source>
        <strain evidence="4">CECT 7184</strain>
    </source>
</reference>
<dbReference type="InterPro" id="IPR051911">
    <property type="entry name" value="SDR_oxidoreductase"/>
</dbReference>
<evidence type="ECO:0000256" key="2">
    <source>
        <dbReference type="ARBA" id="ARBA00023002"/>
    </source>
</evidence>
<sequence>MKKQTFLIYGISKGLGKALSKYLPKKDDLVYGVSRTEPDYLNETTHDIEWIAADLSNPSASSDVVCSRIGDQTIDCLIYNVGIWEHNAFSETYDFLNNSSEEIINIINTNISSCLLAIQNCIENLKKSTNAKIILIGSTWGLDNHNGKEIAFSATKFALRGIVHSLRENMREYGIGVSIVNLGYLATDFDYEDGIEKIIQKSNGELIPLQDVVEAVRFIVSTSNASCVKEINMPAMKDINL</sequence>
<dbReference type="InterPro" id="IPR036291">
    <property type="entry name" value="NAD(P)-bd_dom_sf"/>
</dbReference>
<organism evidence="3 4">
    <name type="scientific">Paenimyroides ceti</name>
    <dbReference type="NCBI Taxonomy" id="395087"/>
    <lineage>
        <taxon>Bacteria</taxon>
        <taxon>Pseudomonadati</taxon>
        <taxon>Bacteroidota</taxon>
        <taxon>Flavobacteriia</taxon>
        <taxon>Flavobacteriales</taxon>
        <taxon>Flavobacteriaceae</taxon>
        <taxon>Paenimyroides</taxon>
    </lineage>
</organism>
<dbReference type="Proteomes" id="UP001242368">
    <property type="component" value="Unassembled WGS sequence"/>
</dbReference>
<evidence type="ECO:0000256" key="1">
    <source>
        <dbReference type="ARBA" id="ARBA00006484"/>
    </source>
</evidence>
<name>A0ABT8CUU6_9FLAO</name>
<dbReference type="Pfam" id="PF00106">
    <property type="entry name" value="adh_short"/>
    <property type="match status" value="1"/>
</dbReference>
<evidence type="ECO:0000313" key="4">
    <source>
        <dbReference type="Proteomes" id="UP001242368"/>
    </source>
</evidence>
<comment type="similarity">
    <text evidence="1">Belongs to the short-chain dehydrogenases/reductases (SDR) family.</text>
</comment>
<dbReference type="EC" id="1.-.-.-" evidence="3"/>
<protein>
    <submittedName>
        <fullName evidence="3">SDR family oxidoreductase</fullName>
        <ecNumber evidence="3">1.-.-.-</ecNumber>
    </submittedName>
</protein>
<evidence type="ECO:0000313" key="3">
    <source>
        <dbReference type="EMBL" id="MDN3706972.1"/>
    </source>
</evidence>
<dbReference type="Gene3D" id="3.40.50.720">
    <property type="entry name" value="NAD(P)-binding Rossmann-like Domain"/>
    <property type="match status" value="1"/>
</dbReference>
<dbReference type="PRINTS" id="PR00081">
    <property type="entry name" value="GDHRDH"/>
</dbReference>
<dbReference type="InterPro" id="IPR002347">
    <property type="entry name" value="SDR_fam"/>
</dbReference>
<accession>A0ABT8CUU6</accession>
<comment type="caution">
    <text evidence="3">The sequence shown here is derived from an EMBL/GenBank/DDBJ whole genome shotgun (WGS) entry which is preliminary data.</text>
</comment>